<feature type="non-terminal residue" evidence="3">
    <location>
        <position position="934"/>
    </location>
</feature>
<keyword evidence="2" id="KW-0472">Membrane</keyword>
<feature type="region of interest" description="Disordered" evidence="1">
    <location>
        <begin position="786"/>
        <end position="835"/>
    </location>
</feature>
<sequence length="934" mass="97640">SGFNHTDLVLLTGDTTADVPVLQLQLQFLNNTLISGPDTSGETFPVLYLGPQPGGVLLSTNVTVTFQYLNIVNVIAKFTISSSGSSSSSSSNSSNNSSSNNGTGSNSSSSSSGVIGTASWSLSLDSFSLSPGSLLRLVRSRVVLQDCQVAQQLYDAASGQHRPQPPGFNITQRDVVREVLANRVQLPHLELRDVIIGCNEVCGMTGNRTLTVNSQTDWYTAMSVINRHADGCNGYVVELATNISMVPSPNLQPPSSPYPPQSSTATSRFLVEATGGSGVPYKPVFVQVNLTLRGVAEVVVLDAALLRSVFLVQPPARISLERITLINLASPQTGVLAIPMYFVARPEPYVTSSQSVILTNVTLVLSSDEQSYEISWLRSLEDESNLMAPVMMRWLADAVQVARLSSFTATSFTLSRLIGLGIDATDLVVTSAPPPPFTLSQPTIGISHFAPSPLDSYPQILGVNSTAALVSALNASAGDLTSQPGLFQTYPGVPNLAAVSLYSYNRTAASVFAPVSYGRVVLQRSYVVGPYVSVISGAAAASGLLQSPVLDFGHTRSTWAVWGGIGFSLTLRNLTLVGLGSPSRWPSDRLVRCLDLPVWVLEGSRAPSLSGDPPPLILAGATVSVSSQELQIWVACYQVLASGSSSVSASQMSSSSAAAALSNFSPQLQSACRSLGIQVFNATIGGPHALIINSMLGIGMRVENVSLRDDITPYQRYDLDELLPGAIMTPLATTSAHQNSSIKWIIPVVVVAVVVILTAISISVIVLIDRRHGSTRYINIHMRKAMQRSPSSGVNRDPEASTSSWGGGGSSSRLAASRPDGGGGGGGNGSVAGGSSSLAGGGGGAMDYDVGGASTSVQSGIGRSRSQMPTLAAAEPGLEPASGSRCGDGNGGNFGSHPSQTLPGGGYVESSRRDFQGDRSRRIRHNSTYGNGSN</sequence>
<evidence type="ECO:0000313" key="4">
    <source>
        <dbReference type="Proteomes" id="UP000747399"/>
    </source>
</evidence>
<keyword evidence="4" id="KW-1185">Reference proteome</keyword>
<name>A0A8J4B911_9CHLO</name>
<keyword evidence="2" id="KW-0812">Transmembrane</keyword>
<protein>
    <submittedName>
        <fullName evidence="3">Uncharacterized protein</fullName>
    </submittedName>
</protein>
<feature type="compositionally biased region" description="Basic and acidic residues" evidence="1">
    <location>
        <begin position="910"/>
        <end position="920"/>
    </location>
</feature>
<feature type="non-terminal residue" evidence="3">
    <location>
        <position position="1"/>
    </location>
</feature>
<dbReference type="AlphaFoldDB" id="A0A8J4B911"/>
<organism evidence="3 4">
    <name type="scientific">Volvox africanus</name>
    <dbReference type="NCBI Taxonomy" id="51714"/>
    <lineage>
        <taxon>Eukaryota</taxon>
        <taxon>Viridiplantae</taxon>
        <taxon>Chlorophyta</taxon>
        <taxon>core chlorophytes</taxon>
        <taxon>Chlorophyceae</taxon>
        <taxon>CS clade</taxon>
        <taxon>Chlamydomonadales</taxon>
        <taxon>Volvocaceae</taxon>
        <taxon>Volvox</taxon>
    </lineage>
</organism>
<evidence type="ECO:0000313" key="3">
    <source>
        <dbReference type="EMBL" id="GIL53877.1"/>
    </source>
</evidence>
<feature type="region of interest" description="Disordered" evidence="1">
    <location>
        <begin position="84"/>
        <end position="111"/>
    </location>
</feature>
<evidence type="ECO:0000256" key="1">
    <source>
        <dbReference type="SAM" id="MobiDB-lite"/>
    </source>
</evidence>
<evidence type="ECO:0000256" key="2">
    <source>
        <dbReference type="SAM" id="Phobius"/>
    </source>
</evidence>
<comment type="caution">
    <text evidence="3">The sequence shown here is derived from an EMBL/GenBank/DDBJ whole genome shotgun (WGS) entry which is preliminary data.</text>
</comment>
<accession>A0A8J4B911</accession>
<feature type="transmembrane region" description="Helical" evidence="2">
    <location>
        <begin position="744"/>
        <end position="768"/>
    </location>
</feature>
<feature type="compositionally biased region" description="Polar residues" evidence="1">
    <location>
        <begin position="854"/>
        <end position="869"/>
    </location>
</feature>
<keyword evidence="2" id="KW-1133">Transmembrane helix</keyword>
<gene>
    <name evidence="3" type="ORF">Vafri_9390</name>
</gene>
<feature type="region of interest" description="Disordered" evidence="1">
    <location>
        <begin position="854"/>
        <end position="934"/>
    </location>
</feature>
<feature type="compositionally biased region" description="Gly residues" evidence="1">
    <location>
        <begin position="820"/>
        <end position="832"/>
    </location>
</feature>
<dbReference type="EMBL" id="BNCO01000016">
    <property type="protein sequence ID" value="GIL53877.1"/>
    <property type="molecule type" value="Genomic_DNA"/>
</dbReference>
<proteinExistence type="predicted"/>
<dbReference type="Proteomes" id="UP000747399">
    <property type="component" value="Unassembled WGS sequence"/>
</dbReference>
<reference evidence="3" key="1">
    <citation type="journal article" date="2021" name="Proc. Natl. Acad. Sci. U.S.A.">
        <title>Three genomes in the algal genus Volvox reveal the fate of a haploid sex-determining region after a transition to homothallism.</title>
        <authorList>
            <person name="Yamamoto K."/>
            <person name="Hamaji T."/>
            <person name="Kawai-Toyooka H."/>
            <person name="Matsuzaki R."/>
            <person name="Takahashi F."/>
            <person name="Nishimura Y."/>
            <person name="Kawachi M."/>
            <person name="Noguchi H."/>
            <person name="Minakuchi Y."/>
            <person name="Umen J.G."/>
            <person name="Toyoda A."/>
            <person name="Nozaki H."/>
        </authorList>
    </citation>
    <scope>NUCLEOTIDE SEQUENCE</scope>
    <source>
        <strain evidence="3">NIES-3780</strain>
    </source>
</reference>